<reference evidence="1" key="1">
    <citation type="submission" date="2014-09" db="EMBL/GenBank/DDBJ databases">
        <authorList>
            <person name="Magalhaes I.L.F."/>
            <person name="Oliveira U."/>
            <person name="Santos F.R."/>
            <person name="Vidigal T.H.D.A."/>
            <person name="Brescovit A.D."/>
            <person name="Santos A.J."/>
        </authorList>
    </citation>
    <scope>NUCLEOTIDE SEQUENCE</scope>
    <source>
        <tissue evidence="1">Shoot tissue taken approximately 20 cm above the soil surface</tissue>
    </source>
</reference>
<organism evidence="1">
    <name type="scientific">Arundo donax</name>
    <name type="common">Giant reed</name>
    <name type="synonym">Donax arundinaceus</name>
    <dbReference type="NCBI Taxonomy" id="35708"/>
    <lineage>
        <taxon>Eukaryota</taxon>
        <taxon>Viridiplantae</taxon>
        <taxon>Streptophyta</taxon>
        <taxon>Embryophyta</taxon>
        <taxon>Tracheophyta</taxon>
        <taxon>Spermatophyta</taxon>
        <taxon>Magnoliopsida</taxon>
        <taxon>Liliopsida</taxon>
        <taxon>Poales</taxon>
        <taxon>Poaceae</taxon>
        <taxon>PACMAD clade</taxon>
        <taxon>Arundinoideae</taxon>
        <taxon>Arundineae</taxon>
        <taxon>Arundo</taxon>
    </lineage>
</organism>
<reference evidence="1" key="2">
    <citation type="journal article" date="2015" name="Data Brief">
        <title>Shoot transcriptome of the giant reed, Arundo donax.</title>
        <authorList>
            <person name="Barrero R.A."/>
            <person name="Guerrero F.D."/>
            <person name="Moolhuijzen P."/>
            <person name="Goolsby J.A."/>
            <person name="Tidwell J."/>
            <person name="Bellgard S.E."/>
            <person name="Bellgard M.I."/>
        </authorList>
    </citation>
    <scope>NUCLEOTIDE SEQUENCE</scope>
    <source>
        <tissue evidence="1">Shoot tissue taken approximately 20 cm above the soil surface</tissue>
    </source>
</reference>
<name>A0A0A9EBT6_ARUDO</name>
<dbReference type="EMBL" id="GBRH01199716">
    <property type="protein sequence ID" value="JAD98179.1"/>
    <property type="molecule type" value="Transcribed_RNA"/>
</dbReference>
<sequence length="28" mass="3240">MYQSSVQLYGNKHINSYTQSEQFGSTQN</sequence>
<dbReference type="AlphaFoldDB" id="A0A0A9EBT6"/>
<proteinExistence type="predicted"/>
<evidence type="ECO:0000313" key="1">
    <source>
        <dbReference type="EMBL" id="JAD98179.1"/>
    </source>
</evidence>
<protein>
    <submittedName>
        <fullName evidence="1">Uncharacterized protein</fullName>
    </submittedName>
</protein>
<accession>A0A0A9EBT6</accession>